<name>A0A8J2P5W3_9HEXA</name>
<comment type="caution">
    <text evidence="1">The sequence shown here is derived from an EMBL/GenBank/DDBJ whole genome shotgun (WGS) entry which is preliminary data.</text>
</comment>
<accession>A0A8J2P5W3</accession>
<feature type="non-terminal residue" evidence="1">
    <location>
        <position position="1"/>
    </location>
</feature>
<gene>
    <name evidence="1" type="ORF">AFUS01_LOCUS15778</name>
</gene>
<dbReference type="AlphaFoldDB" id="A0A8J2P5W3"/>
<reference evidence="1" key="1">
    <citation type="submission" date="2021-06" db="EMBL/GenBank/DDBJ databases">
        <authorList>
            <person name="Hodson N. C."/>
            <person name="Mongue J. A."/>
            <person name="Jaron S. K."/>
        </authorList>
    </citation>
    <scope>NUCLEOTIDE SEQUENCE</scope>
</reference>
<protein>
    <submittedName>
        <fullName evidence="1">Uncharacterized protein</fullName>
    </submittedName>
</protein>
<evidence type="ECO:0000313" key="1">
    <source>
        <dbReference type="EMBL" id="CAG7726902.1"/>
    </source>
</evidence>
<dbReference type="EMBL" id="CAJVCH010141481">
    <property type="protein sequence ID" value="CAG7726902.1"/>
    <property type="molecule type" value="Genomic_DNA"/>
</dbReference>
<sequence>VVVQHTVMHIRIRMPTKNYSTIEPTLCVSCSLKAEKIWSRLKTLARAEPEPKLRWCFNHLMDMH</sequence>
<organism evidence="1 2">
    <name type="scientific">Allacma fusca</name>
    <dbReference type="NCBI Taxonomy" id="39272"/>
    <lineage>
        <taxon>Eukaryota</taxon>
        <taxon>Metazoa</taxon>
        <taxon>Ecdysozoa</taxon>
        <taxon>Arthropoda</taxon>
        <taxon>Hexapoda</taxon>
        <taxon>Collembola</taxon>
        <taxon>Symphypleona</taxon>
        <taxon>Sminthuridae</taxon>
        <taxon>Allacma</taxon>
    </lineage>
</organism>
<keyword evidence="2" id="KW-1185">Reference proteome</keyword>
<proteinExistence type="predicted"/>
<evidence type="ECO:0000313" key="2">
    <source>
        <dbReference type="Proteomes" id="UP000708208"/>
    </source>
</evidence>
<dbReference type="Proteomes" id="UP000708208">
    <property type="component" value="Unassembled WGS sequence"/>
</dbReference>